<dbReference type="EMBL" id="UYSL01022400">
    <property type="protein sequence ID" value="VDL80391.1"/>
    <property type="molecule type" value="Genomic_DNA"/>
</dbReference>
<evidence type="ECO:0000313" key="2">
    <source>
        <dbReference type="Proteomes" id="UP000271162"/>
    </source>
</evidence>
<reference evidence="3" key="1">
    <citation type="submission" date="2017-02" db="UniProtKB">
        <authorList>
            <consortium name="WormBaseParasite"/>
        </authorList>
    </citation>
    <scope>IDENTIFICATION</scope>
</reference>
<protein>
    <submittedName>
        <fullName evidence="3">Ricin B-type lectin domain-containing protein</fullName>
    </submittedName>
</protein>
<dbReference type="WBParaSite" id="NBR_0001679501-mRNA-1">
    <property type="protein sequence ID" value="NBR_0001679501-mRNA-1"/>
    <property type="gene ID" value="NBR_0001679501"/>
</dbReference>
<name>A0A0N4YIP5_NIPBR</name>
<keyword evidence="2" id="KW-1185">Reference proteome</keyword>
<dbReference type="InterPro" id="IPR009003">
    <property type="entry name" value="Peptidase_S1_PA"/>
</dbReference>
<gene>
    <name evidence="1" type="ORF">NBR_LOCUS16796</name>
</gene>
<dbReference type="SUPFAM" id="SSF50494">
    <property type="entry name" value="Trypsin-like serine proteases"/>
    <property type="match status" value="1"/>
</dbReference>
<dbReference type="Proteomes" id="UP000271162">
    <property type="component" value="Unassembled WGS sequence"/>
</dbReference>
<evidence type="ECO:0000313" key="1">
    <source>
        <dbReference type="EMBL" id="VDL80391.1"/>
    </source>
</evidence>
<dbReference type="InterPro" id="IPR043504">
    <property type="entry name" value="Peptidase_S1_PA_chymotrypsin"/>
</dbReference>
<organism evidence="3">
    <name type="scientific">Nippostrongylus brasiliensis</name>
    <name type="common">Rat hookworm</name>
    <dbReference type="NCBI Taxonomy" id="27835"/>
    <lineage>
        <taxon>Eukaryota</taxon>
        <taxon>Metazoa</taxon>
        <taxon>Ecdysozoa</taxon>
        <taxon>Nematoda</taxon>
        <taxon>Chromadorea</taxon>
        <taxon>Rhabditida</taxon>
        <taxon>Rhabditina</taxon>
        <taxon>Rhabditomorpha</taxon>
        <taxon>Strongyloidea</taxon>
        <taxon>Heligmosomidae</taxon>
        <taxon>Nippostrongylus</taxon>
    </lineage>
</organism>
<evidence type="ECO:0000313" key="3">
    <source>
        <dbReference type="WBParaSite" id="NBR_0001679501-mRNA-1"/>
    </source>
</evidence>
<accession>A0A0N4YIP5</accession>
<dbReference type="Gene3D" id="2.40.10.10">
    <property type="entry name" value="Trypsin-like serine proteases"/>
    <property type="match status" value="1"/>
</dbReference>
<dbReference type="AlphaFoldDB" id="A0A0N4YIP5"/>
<proteinExistence type="predicted"/>
<sequence>MSHVVEDQVKRTPNAIPLLTGFYASSEEHQIVRLCGGRTYSSNPRTIDSMLFVFLERTVLTAPPRQATWTIGDVTGALKASKSTGQVILMVQVTGYCTHDSGSGAVKWRQEKDSLHFVTDGSLPQHCASEWCSITPEIEPLDGWSVTYNGQNLNPVVAEAKMSPKYDACLYSNDIAVLELDQDILFDNALPICLPDDPLQPSQQELMVANYVGVNKDPEKQAIMVSDDSKPDYDH</sequence>
<reference evidence="1 2" key="2">
    <citation type="submission" date="2018-11" db="EMBL/GenBank/DDBJ databases">
        <authorList>
            <consortium name="Pathogen Informatics"/>
        </authorList>
    </citation>
    <scope>NUCLEOTIDE SEQUENCE [LARGE SCALE GENOMIC DNA]</scope>
</reference>